<evidence type="ECO:0000313" key="9">
    <source>
        <dbReference type="EMBL" id="QEE15228.1"/>
    </source>
</evidence>
<evidence type="ECO:0000256" key="2">
    <source>
        <dbReference type="ARBA" id="ARBA00022475"/>
    </source>
</evidence>
<dbReference type="EMBL" id="CP042905">
    <property type="protein sequence ID" value="QEE15228.1"/>
    <property type="molecule type" value="Genomic_DNA"/>
</dbReference>
<comment type="subcellular location">
    <subcellularLocation>
        <location evidence="1">Cell membrane</location>
        <topology evidence="1">Multi-pass membrane protein</topology>
    </subcellularLocation>
</comment>
<dbReference type="KEGG" id="psyt:DSAG12_01052"/>
<dbReference type="Proteomes" id="UP000321408">
    <property type="component" value="Chromosome"/>
</dbReference>
<keyword evidence="2" id="KW-1003">Cell membrane</keyword>
<evidence type="ECO:0000256" key="4">
    <source>
        <dbReference type="ARBA" id="ARBA00022989"/>
    </source>
</evidence>
<dbReference type="Gene3D" id="1.20.1250.20">
    <property type="entry name" value="MFS general substrate transporter like domains"/>
    <property type="match status" value="1"/>
</dbReference>
<keyword evidence="5 7" id="KW-0472">Membrane</keyword>
<feature type="transmembrane region" description="Helical" evidence="7">
    <location>
        <begin position="397"/>
        <end position="416"/>
    </location>
</feature>
<dbReference type="InterPro" id="IPR020846">
    <property type="entry name" value="MFS_dom"/>
</dbReference>
<feature type="transmembrane region" description="Helical" evidence="7">
    <location>
        <begin position="194"/>
        <end position="212"/>
    </location>
</feature>
<evidence type="ECO:0000256" key="1">
    <source>
        <dbReference type="ARBA" id="ARBA00004651"/>
    </source>
</evidence>
<evidence type="ECO:0000259" key="8">
    <source>
        <dbReference type="PROSITE" id="PS50850"/>
    </source>
</evidence>
<evidence type="ECO:0000256" key="5">
    <source>
        <dbReference type="ARBA" id="ARBA00023136"/>
    </source>
</evidence>
<dbReference type="RefSeq" id="WP_147662146.1">
    <property type="nucleotide sequence ID" value="NZ_CP042905.2"/>
</dbReference>
<feature type="transmembrane region" description="Helical" evidence="7">
    <location>
        <begin position="68"/>
        <end position="92"/>
    </location>
</feature>
<reference evidence="9 10" key="2">
    <citation type="journal article" date="2024" name="Int. J. Syst. Evol. Microbiol.">
        <title>Promethearchaeum syntrophicum gen. nov., sp. nov., an anaerobic, obligately syntrophic archaeon, the first isolate of the lineage 'Asgard' archaea, and proposal of the new archaeal phylum Promethearchaeota phyl. nov. and kingdom Promethearchaeati regn. nov.</title>
        <authorList>
            <person name="Imachi H."/>
            <person name="Nobu M.K."/>
            <person name="Kato S."/>
            <person name="Takaki Y."/>
            <person name="Miyazaki M."/>
            <person name="Miyata M."/>
            <person name="Ogawara M."/>
            <person name="Saito Y."/>
            <person name="Sakai S."/>
            <person name="Tahara Y.O."/>
            <person name="Takano Y."/>
            <person name="Tasumi E."/>
            <person name="Uematsu K."/>
            <person name="Yoshimura T."/>
            <person name="Itoh T."/>
            <person name="Ohkuma M."/>
            <person name="Takai K."/>
        </authorList>
    </citation>
    <scope>NUCLEOTIDE SEQUENCE [LARGE SCALE GENOMIC DNA]</scope>
    <source>
        <strain evidence="9 10">MK-D1</strain>
    </source>
</reference>
<evidence type="ECO:0000256" key="6">
    <source>
        <dbReference type="SAM" id="MobiDB-lite"/>
    </source>
</evidence>
<organism evidence="9 10">
    <name type="scientific">Promethearchaeum syntrophicum</name>
    <dbReference type="NCBI Taxonomy" id="2594042"/>
    <lineage>
        <taxon>Archaea</taxon>
        <taxon>Promethearchaeati</taxon>
        <taxon>Promethearchaeota</taxon>
        <taxon>Promethearchaeia</taxon>
        <taxon>Promethearchaeales</taxon>
        <taxon>Promethearchaeaceae</taxon>
        <taxon>Promethearchaeum</taxon>
    </lineage>
</organism>
<dbReference type="CDD" id="cd06173">
    <property type="entry name" value="MFS_MefA_like"/>
    <property type="match status" value="1"/>
</dbReference>
<dbReference type="GO" id="GO:0022857">
    <property type="term" value="F:transmembrane transporter activity"/>
    <property type="evidence" value="ECO:0007669"/>
    <property type="project" value="InterPro"/>
</dbReference>
<keyword evidence="4 7" id="KW-1133">Transmembrane helix</keyword>
<dbReference type="GO" id="GO:0005886">
    <property type="term" value="C:plasma membrane"/>
    <property type="evidence" value="ECO:0007669"/>
    <property type="project" value="UniProtKB-SubCell"/>
</dbReference>
<accession>A0A5B9D7N9</accession>
<feature type="transmembrane region" description="Helical" evidence="7">
    <location>
        <begin position="99"/>
        <end position="123"/>
    </location>
</feature>
<evidence type="ECO:0000256" key="3">
    <source>
        <dbReference type="ARBA" id="ARBA00022692"/>
    </source>
</evidence>
<reference evidence="9 10" key="1">
    <citation type="journal article" date="2020" name="Nature">
        <title>Isolation of an archaeon at the prokaryote-eukaryote interface.</title>
        <authorList>
            <person name="Imachi H."/>
            <person name="Nobu M.K."/>
            <person name="Nakahara N."/>
            <person name="Morono Y."/>
            <person name="Ogawara M."/>
            <person name="Takaki Y."/>
            <person name="Takano Y."/>
            <person name="Uematsu K."/>
            <person name="Ikuta T."/>
            <person name="Ito M."/>
            <person name="Matsui Y."/>
            <person name="Miyazaki M."/>
            <person name="Murata K."/>
            <person name="Saito Y."/>
            <person name="Sakai S."/>
            <person name="Song C."/>
            <person name="Tasumi E."/>
            <person name="Yamanaka Y."/>
            <person name="Yamaguchi T."/>
            <person name="Kamagata Y."/>
            <person name="Tamaki H."/>
            <person name="Takai K."/>
        </authorList>
    </citation>
    <scope>NUCLEOTIDE SEQUENCE [LARGE SCALE GENOMIC DNA]</scope>
    <source>
        <strain evidence="9 10">MK-D1</strain>
    </source>
</reference>
<keyword evidence="3 7" id="KW-0812">Transmembrane</keyword>
<evidence type="ECO:0000313" key="10">
    <source>
        <dbReference type="Proteomes" id="UP000321408"/>
    </source>
</evidence>
<dbReference type="PANTHER" id="PTHR23513">
    <property type="entry name" value="INTEGRAL MEMBRANE EFFLUX PROTEIN-RELATED"/>
    <property type="match status" value="1"/>
</dbReference>
<dbReference type="PROSITE" id="PS50850">
    <property type="entry name" value="MFS"/>
    <property type="match status" value="1"/>
</dbReference>
<dbReference type="PANTHER" id="PTHR23513:SF6">
    <property type="entry name" value="MAJOR FACILITATOR SUPERFAMILY ASSOCIATED DOMAIN-CONTAINING PROTEIN"/>
    <property type="match status" value="1"/>
</dbReference>
<dbReference type="GeneID" id="41329050"/>
<feature type="transmembrane region" description="Helical" evidence="7">
    <location>
        <begin position="247"/>
        <end position="268"/>
    </location>
</feature>
<gene>
    <name evidence="9" type="ORF">DSAG12_01052</name>
</gene>
<protein>
    <submittedName>
        <fullName evidence="9">MFS transporter</fullName>
    </submittedName>
</protein>
<dbReference type="SUPFAM" id="SSF103473">
    <property type="entry name" value="MFS general substrate transporter"/>
    <property type="match status" value="1"/>
</dbReference>
<feature type="region of interest" description="Disordered" evidence="6">
    <location>
        <begin position="1"/>
        <end position="22"/>
    </location>
</feature>
<feature type="transmembrane region" description="Helical" evidence="7">
    <location>
        <begin position="280"/>
        <end position="298"/>
    </location>
</feature>
<keyword evidence="10" id="KW-1185">Reference proteome</keyword>
<name>A0A5B9D7N9_9ARCH</name>
<dbReference type="InterPro" id="IPR011701">
    <property type="entry name" value="MFS"/>
</dbReference>
<dbReference type="AlphaFoldDB" id="A0A5B9D7N9"/>
<dbReference type="Pfam" id="PF07690">
    <property type="entry name" value="MFS_1"/>
    <property type="match status" value="1"/>
</dbReference>
<feature type="transmembrane region" description="Helical" evidence="7">
    <location>
        <begin position="333"/>
        <end position="357"/>
    </location>
</feature>
<evidence type="ECO:0000256" key="7">
    <source>
        <dbReference type="SAM" id="Phobius"/>
    </source>
</evidence>
<proteinExistence type="predicted"/>
<feature type="transmembrane region" description="Helical" evidence="7">
    <location>
        <begin position="165"/>
        <end position="188"/>
    </location>
</feature>
<feature type="transmembrane region" description="Helical" evidence="7">
    <location>
        <begin position="310"/>
        <end position="327"/>
    </location>
</feature>
<sequence>MELQIETQKNTDAETQTAENLSLSTEKPKKNYLGYITIFISQYFSLIGSQIVSFAVIWYLTITTESSLILSLATFANLVPMIIISPIAGVIADKFSKNFILIFTDALQAVATLGLIILFYLGIFQIWQIILLMGVRGICQGFQMPVSVAVTSLMVPDEKIKKINAIQQILSSLLMISTPAIGAYLVNIFPIEQIYWLDVFSFIPTAIVLLVIKIPKVSGDEQSQKMSFKKDFSEGMKYIKDSGLMPVFFYFAIANFIVVPIFSLLPLLIVDHHLGTATEYGITEIMFHVGLLLGSFILIASKKKSTMKSVVTFGVLLSVSVLLMAIVPKGVFWLFYITCGILGVVLAFIDTQLISVLQVNIPKELQGRVFSTMFTLIKSINPVGLVIWGILGQYISIYLIFILSPVISLVIYFILLKSTEITHYGEK</sequence>
<dbReference type="OrthoDB" id="117970at2157"/>
<dbReference type="InterPro" id="IPR036259">
    <property type="entry name" value="MFS_trans_sf"/>
</dbReference>
<feature type="transmembrane region" description="Helical" evidence="7">
    <location>
        <begin position="369"/>
        <end position="391"/>
    </location>
</feature>
<feature type="domain" description="Major facilitator superfamily (MFS) profile" evidence="8">
    <location>
        <begin position="34"/>
        <end position="420"/>
    </location>
</feature>
<feature type="transmembrane region" description="Helical" evidence="7">
    <location>
        <begin position="32"/>
        <end position="62"/>
    </location>
</feature>